<keyword evidence="1" id="KW-1185">Reference proteome</keyword>
<dbReference type="AlphaFoldDB" id="A0A915I523"/>
<dbReference type="WBParaSite" id="nRc.2.0.1.t09242-RA">
    <property type="protein sequence ID" value="nRc.2.0.1.t09242-RA"/>
    <property type="gene ID" value="nRc.2.0.1.g09242"/>
</dbReference>
<organism evidence="1 2">
    <name type="scientific">Romanomermis culicivorax</name>
    <name type="common">Nematode worm</name>
    <dbReference type="NCBI Taxonomy" id="13658"/>
    <lineage>
        <taxon>Eukaryota</taxon>
        <taxon>Metazoa</taxon>
        <taxon>Ecdysozoa</taxon>
        <taxon>Nematoda</taxon>
        <taxon>Enoplea</taxon>
        <taxon>Dorylaimia</taxon>
        <taxon>Mermithida</taxon>
        <taxon>Mermithoidea</taxon>
        <taxon>Mermithidae</taxon>
        <taxon>Romanomermis</taxon>
    </lineage>
</organism>
<name>A0A915I523_ROMCU</name>
<evidence type="ECO:0000313" key="2">
    <source>
        <dbReference type="WBParaSite" id="nRc.2.0.1.t09242-RA"/>
    </source>
</evidence>
<reference evidence="2" key="1">
    <citation type="submission" date="2022-11" db="UniProtKB">
        <authorList>
            <consortium name="WormBaseParasite"/>
        </authorList>
    </citation>
    <scope>IDENTIFICATION</scope>
</reference>
<dbReference type="Proteomes" id="UP000887565">
    <property type="component" value="Unplaced"/>
</dbReference>
<accession>A0A915I523</accession>
<protein>
    <submittedName>
        <fullName evidence="2">Uncharacterized protein</fullName>
    </submittedName>
</protein>
<evidence type="ECO:0000313" key="1">
    <source>
        <dbReference type="Proteomes" id="UP000887565"/>
    </source>
</evidence>
<proteinExistence type="predicted"/>
<sequence length="81" mass="9274">MDEKQSKSEIDEITKTFDILVKPNLKKILNYTYQPTKSNPNDFSCQNDEKSSICRLTCTSNNNPIWRTITNGQCTLLSANE</sequence>